<dbReference type="InterPro" id="IPR052538">
    <property type="entry name" value="Flavonoid_dioxygenase-like"/>
</dbReference>
<accession>A0A1X9MGT5</accession>
<dbReference type="EMBL" id="CP020814">
    <property type="protein sequence ID" value="ARK32648.1"/>
    <property type="molecule type" value="Genomic_DNA"/>
</dbReference>
<dbReference type="Gene3D" id="2.60.120.10">
    <property type="entry name" value="Jelly Rolls"/>
    <property type="match status" value="1"/>
</dbReference>
<sequence length="301" mass="34736">MNYYHSYPFYANVHTPIYHSPNMTRDHGQNPQVVEAILTGVKREATALNLYQRLADAAPNEEHNADLLQSLEEKKTQVNEFRNLYSQLTGSEPNYQIDEVRFEDYEEGLYKAYELEIAGYEQDQRSHVLTEHPHVQNAFLQAMQSQHENAWRIYHLTEDNRNRQTDFGPNPFVIDIEEATKENDTFRTALWTGEHLQVTLMSIGVGEDIGLENHPHLDQFLRIEEGQGIVQMGDRQDQLDFQAEVFDDFAIIVPAGKWHNLTNTGDKPLKLYSIYAPPQHPFGTVHATKAEALEAEEHHHS</sequence>
<reference evidence="2 3" key="1">
    <citation type="submission" date="2017-04" db="EMBL/GenBank/DDBJ databases">
        <title>Bacillus krulwichiae AM31D Genome sequencing and assembly.</title>
        <authorList>
            <person name="Krulwich T.A."/>
            <person name="Anastor L."/>
            <person name="Ehrlich R."/>
            <person name="Ehrlich G.D."/>
            <person name="Janto B."/>
        </authorList>
    </citation>
    <scope>NUCLEOTIDE SEQUENCE [LARGE SCALE GENOMIC DNA]</scope>
    <source>
        <strain evidence="2 3">AM31D</strain>
    </source>
</reference>
<dbReference type="Pfam" id="PF07883">
    <property type="entry name" value="Cupin_2"/>
    <property type="match status" value="1"/>
</dbReference>
<protein>
    <submittedName>
        <fullName evidence="2">Cupin domain protein</fullName>
    </submittedName>
</protein>
<feature type="domain" description="Cupin type-2" evidence="1">
    <location>
        <begin position="200"/>
        <end position="275"/>
    </location>
</feature>
<dbReference type="Proteomes" id="UP000193006">
    <property type="component" value="Chromosome"/>
</dbReference>
<evidence type="ECO:0000313" key="2">
    <source>
        <dbReference type="EMBL" id="ARK32648.1"/>
    </source>
</evidence>
<organism evidence="2 3">
    <name type="scientific">Halalkalibacter krulwichiae</name>
    <dbReference type="NCBI Taxonomy" id="199441"/>
    <lineage>
        <taxon>Bacteria</taxon>
        <taxon>Bacillati</taxon>
        <taxon>Bacillota</taxon>
        <taxon>Bacilli</taxon>
        <taxon>Bacillales</taxon>
        <taxon>Bacillaceae</taxon>
        <taxon>Halalkalibacter</taxon>
    </lineage>
</organism>
<dbReference type="SUPFAM" id="SSF51182">
    <property type="entry name" value="RmlC-like cupins"/>
    <property type="match status" value="1"/>
</dbReference>
<dbReference type="KEGG" id="bkw:BkAM31D_23890"/>
<dbReference type="STRING" id="199441.BkAM31D_23890"/>
<dbReference type="PANTHER" id="PTHR43346">
    <property type="entry name" value="LIGAND BINDING DOMAIN PROTEIN, PUTATIVE (AFU_ORTHOLOGUE AFUA_6G14370)-RELATED"/>
    <property type="match status" value="1"/>
</dbReference>
<gene>
    <name evidence="2" type="ORF">BkAM31D_23890</name>
</gene>
<evidence type="ECO:0000259" key="1">
    <source>
        <dbReference type="Pfam" id="PF07883"/>
    </source>
</evidence>
<keyword evidence="3" id="KW-1185">Reference proteome</keyword>
<proteinExistence type="predicted"/>
<dbReference type="InterPro" id="IPR013096">
    <property type="entry name" value="Cupin_2"/>
</dbReference>
<dbReference type="InterPro" id="IPR011051">
    <property type="entry name" value="RmlC_Cupin_sf"/>
</dbReference>
<dbReference type="AlphaFoldDB" id="A0A1X9MGT5"/>
<evidence type="ECO:0000313" key="3">
    <source>
        <dbReference type="Proteomes" id="UP000193006"/>
    </source>
</evidence>
<name>A0A1X9MGT5_9BACI</name>
<dbReference type="SUPFAM" id="SSF47240">
    <property type="entry name" value="Ferritin-like"/>
    <property type="match status" value="1"/>
</dbReference>
<dbReference type="InterPro" id="IPR014710">
    <property type="entry name" value="RmlC-like_jellyroll"/>
</dbReference>
<dbReference type="PANTHER" id="PTHR43346:SF1">
    <property type="entry name" value="QUERCETIN 2,3-DIOXYGENASE-RELATED"/>
    <property type="match status" value="1"/>
</dbReference>
<dbReference type="CDD" id="cd02223">
    <property type="entry name" value="cupin_Bh2720-like"/>
    <property type="match status" value="1"/>
</dbReference>
<dbReference type="RefSeq" id="WP_306807423.1">
    <property type="nucleotide sequence ID" value="NZ_CP020814.1"/>
</dbReference>
<dbReference type="InterPro" id="IPR009078">
    <property type="entry name" value="Ferritin-like_SF"/>
</dbReference>